<evidence type="ECO:0000313" key="4">
    <source>
        <dbReference type="Proteomes" id="UP001217089"/>
    </source>
</evidence>
<evidence type="ECO:0000256" key="2">
    <source>
        <dbReference type="SAM" id="SignalP"/>
    </source>
</evidence>
<feature type="chain" id="PRO_5046025764" evidence="2">
    <location>
        <begin position="27"/>
        <end position="412"/>
    </location>
</feature>
<accession>A0ABQ9E4S6</accession>
<keyword evidence="2" id="KW-0732">Signal</keyword>
<feature type="signal peptide" evidence="2">
    <location>
        <begin position="1"/>
        <end position="26"/>
    </location>
</feature>
<dbReference type="Pfam" id="PF25992">
    <property type="entry name" value="Ig_TM7SF3_N"/>
    <property type="match status" value="1"/>
</dbReference>
<protein>
    <submittedName>
        <fullName evidence="3">Uncharacterized protein</fullName>
    </submittedName>
</protein>
<keyword evidence="1" id="KW-0472">Membrane</keyword>
<organism evidence="3 4">
    <name type="scientific">Tegillarca granosa</name>
    <name type="common">Malaysian cockle</name>
    <name type="synonym">Anadara granosa</name>
    <dbReference type="NCBI Taxonomy" id="220873"/>
    <lineage>
        <taxon>Eukaryota</taxon>
        <taxon>Metazoa</taxon>
        <taxon>Spiralia</taxon>
        <taxon>Lophotrochozoa</taxon>
        <taxon>Mollusca</taxon>
        <taxon>Bivalvia</taxon>
        <taxon>Autobranchia</taxon>
        <taxon>Pteriomorphia</taxon>
        <taxon>Arcoida</taxon>
        <taxon>Arcoidea</taxon>
        <taxon>Arcidae</taxon>
        <taxon>Tegillarca</taxon>
    </lineage>
</organism>
<dbReference type="EMBL" id="JARBDR010000921">
    <property type="protein sequence ID" value="KAJ8298736.1"/>
    <property type="molecule type" value="Genomic_DNA"/>
</dbReference>
<dbReference type="InterPro" id="IPR042502">
    <property type="entry name" value="TM7SF3"/>
</dbReference>
<sequence>MRLSCYINPKILIFITLVLNSQHADADQIVNKKIEIKFNDPRVIEVPREGVLQLTVTGIPDLVTYIICQAHTQYHNITLSTIPMIKVGTSVNGSNIGVVLERKQRQSQADCYLTSHHNYTINVLIYFMYLNYNDPLPGGCNLEFNLENDPNIHIQYTTHATTIQFQWGNVGQPQGSSCELPNFQNQLEYEIYVAYLTENDFSERTYFSVVKSLKTIRNNGRTKSQLLIGSYVGQGAIYIVVVKQQDPTGAVTMASYIPMVTYACNLNKSGDCVETELFIGGFMAVFLVSYILLNLFTSLSTADIVLACMWGLLFVSGTTLQLYREKGRPDFPPCPRKVRAQQRLRADNVNRTDCVTNEEEPLLREERHTVYNTNRPTQHQNNHTNVQTQRTFHPSVLEDEKFTLCEEEDLPF</sequence>
<name>A0ABQ9E4S6_TEGGR</name>
<evidence type="ECO:0000256" key="1">
    <source>
        <dbReference type="SAM" id="Phobius"/>
    </source>
</evidence>
<feature type="transmembrane region" description="Helical" evidence="1">
    <location>
        <begin position="277"/>
        <end position="297"/>
    </location>
</feature>
<dbReference type="PANTHER" id="PTHR15937:SF3">
    <property type="entry name" value="TRANSMEMBRANE 7 SUPERFAMILY MEMBER 3"/>
    <property type="match status" value="1"/>
</dbReference>
<reference evidence="3 4" key="1">
    <citation type="submission" date="2022-12" db="EMBL/GenBank/DDBJ databases">
        <title>Chromosome-level genome of Tegillarca granosa.</title>
        <authorList>
            <person name="Kim J."/>
        </authorList>
    </citation>
    <scope>NUCLEOTIDE SEQUENCE [LARGE SCALE GENOMIC DNA]</scope>
    <source>
        <strain evidence="3">Teg-2019</strain>
        <tissue evidence="3">Adductor muscle</tissue>
    </source>
</reference>
<dbReference type="Proteomes" id="UP001217089">
    <property type="component" value="Unassembled WGS sequence"/>
</dbReference>
<keyword evidence="1" id="KW-1133">Transmembrane helix</keyword>
<evidence type="ECO:0000313" key="3">
    <source>
        <dbReference type="EMBL" id="KAJ8298736.1"/>
    </source>
</evidence>
<comment type="caution">
    <text evidence="3">The sequence shown here is derived from an EMBL/GenBank/DDBJ whole genome shotgun (WGS) entry which is preliminary data.</text>
</comment>
<keyword evidence="4" id="KW-1185">Reference proteome</keyword>
<proteinExistence type="predicted"/>
<dbReference type="PANTHER" id="PTHR15937">
    <property type="entry name" value="TRANSMEMBRANE 7 SUPERFAMILY MEMBER 3"/>
    <property type="match status" value="1"/>
</dbReference>
<gene>
    <name evidence="3" type="ORF">KUTeg_022796</name>
</gene>
<feature type="non-terminal residue" evidence="3">
    <location>
        <position position="412"/>
    </location>
</feature>
<keyword evidence="1" id="KW-0812">Transmembrane</keyword>
<feature type="transmembrane region" description="Helical" evidence="1">
    <location>
        <begin position="304"/>
        <end position="323"/>
    </location>
</feature>